<gene>
    <name evidence="2" type="ORF">B7P43_G00807</name>
</gene>
<feature type="compositionally biased region" description="Low complexity" evidence="1">
    <location>
        <begin position="773"/>
        <end position="793"/>
    </location>
</feature>
<feature type="compositionally biased region" description="Low complexity" evidence="1">
    <location>
        <begin position="1078"/>
        <end position="1089"/>
    </location>
</feature>
<reference evidence="2 3" key="1">
    <citation type="submission" date="2017-12" db="EMBL/GenBank/DDBJ databases">
        <title>Hemimetabolous genomes reveal molecular basis of termite eusociality.</title>
        <authorList>
            <person name="Harrison M.C."/>
            <person name="Jongepier E."/>
            <person name="Robertson H.M."/>
            <person name="Arning N."/>
            <person name="Bitard-Feildel T."/>
            <person name="Chao H."/>
            <person name="Childers C.P."/>
            <person name="Dinh H."/>
            <person name="Doddapaneni H."/>
            <person name="Dugan S."/>
            <person name="Gowin J."/>
            <person name="Greiner C."/>
            <person name="Han Y."/>
            <person name="Hu H."/>
            <person name="Hughes D.S.T."/>
            <person name="Huylmans A.-K."/>
            <person name="Kemena C."/>
            <person name="Kremer L.P.M."/>
            <person name="Lee S.L."/>
            <person name="Lopez-Ezquerra A."/>
            <person name="Mallet L."/>
            <person name="Monroy-Kuhn J.M."/>
            <person name="Moser A."/>
            <person name="Murali S.C."/>
            <person name="Muzny D.M."/>
            <person name="Otani S."/>
            <person name="Piulachs M.-D."/>
            <person name="Poelchau M."/>
            <person name="Qu J."/>
            <person name="Schaub F."/>
            <person name="Wada-Katsumata A."/>
            <person name="Worley K.C."/>
            <person name="Xie Q."/>
            <person name="Ylla G."/>
            <person name="Poulsen M."/>
            <person name="Gibbs R.A."/>
            <person name="Schal C."/>
            <person name="Richards S."/>
            <person name="Belles X."/>
            <person name="Korb J."/>
            <person name="Bornberg-Bauer E."/>
        </authorList>
    </citation>
    <scope>NUCLEOTIDE SEQUENCE [LARGE SCALE GENOMIC DNA]</scope>
    <source>
        <tissue evidence="2">Whole body</tissue>
    </source>
</reference>
<feature type="compositionally biased region" description="Low complexity" evidence="1">
    <location>
        <begin position="1219"/>
        <end position="1254"/>
    </location>
</feature>
<feature type="compositionally biased region" description="Low complexity" evidence="1">
    <location>
        <begin position="867"/>
        <end position="883"/>
    </location>
</feature>
<feature type="compositionally biased region" description="Basic and acidic residues" evidence="1">
    <location>
        <begin position="24"/>
        <end position="36"/>
    </location>
</feature>
<evidence type="ECO:0000313" key="3">
    <source>
        <dbReference type="Proteomes" id="UP000235965"/>
    </source>
</evidence>
<accession>A0A2J7QSF4</accession>
<organism evidence="2 3">
    <name type="scientific">Cryptotermes secundus</name>
    <dbReference type="NCBI Taxonomy" id="105785"/>
    <lineage>
        <taxon>Eukaryota</taxon>
        <taxon>Metazoa</taxon>
        <taxon>Ecdysozoa</taxon>
        <taxon>Arthropoda</taxon>
        <taxon>Hexapoda</taxon>
        <taxon>Insecta</taxon>
        <taxon>Pterygota</taxon>
        <taxon>Neoptera</taxon>
        <taxon>Polyneoptera</taxon>
        <taxon>Dictyoptera</taxon>
        <taxon>Blattodea</taxon>
        <taxon>Blattoidea</taxon>
        <taxon>Termitoidae</taxon>
        <taxon>Kalotermitidae</taxon>
        <taxon>Cryptotermitinae</taxon>
        <taxon>Cryptotermes</taxon>
    </lineage>
</organism>
<feature type="compositionally biased region" description="Polar residues" evidence="1">
    <location>
        <begin position="1090"/>
        <end position="1103"/>
    </location>
</feature>
<evidence type="ECO:0008006" key="4">
    <source>
        <dbReference type="Google" id="ProtNLM"/>
    </source>
</evidence>
<feature type="region of interest" description="Disordered" evidence="1">
    <location>
        <begin position="754"/>
        <end position="803"/>
    </location>
</feature>
<feature type="region of interest" description="Disordered" evidence="1">
    <location>
        <begin position="452"/>
        <end position="479"/>
    </location>
</feature>
<feature type="compositionally biased region" description="Polar residues" evidence="1">
    <location>
        <begin position="56"/>
        <end position="65"/>
    </location>
</feature>
<feature type="compositionally biased region" description="Polar residues" evidence="1">
    <location>
        <begin position="654"/>
        <end position="665"/>
    </location>
</feature>
<evidence type="ECO:0000313" key="2">
    <source>
        <dbReference type="EMBL" id="PNF31510.1"/>
    </source>
</evidence>
<feature type="region of interest" description="Disordered" evidence="1">
    <location>
        <begin position="1183"/>
        <end position="1254"/>
    </location>
</feature>
<evidence type="ECO:0000256" key="1">
    <source>
        <dbReference type="SAM" id="MobiDB-lite"/>
    </source>
</evidence>
<protein>
    <recommendedName>
        <fullName evidence="4">FAM193 C-terminal domain-containing protein</fullName>
    </recommendedName>
</protein>
<dbReference type="AlphaFoldDB" id="A0A2J7QSF4"/>
<sequence>MSCSDSKKSKKRKSSKSGNMGDVLGKECGDGEKDEMPQETCSEDVREEADGAPNVDEQSSQSSGELDSYELKRSDDVKDEMIQSDENSTLPLITAAASQREEKPCTCEACKDKRELAAEQLEEMRRLQSYWMELRQYIRMVYRMAMEGRTVENSGAEDYEDKMKDLVQKLCARDPHQLFQRLESQVQEFVIEAKVRQLELLHREQQTPELAQIFLTGLLEGYDKLCLAAKQLAPLLQQLETEHLHRFNLTWEVLNKHLYQSCVYTDPLVQNNLPHYIGQLRSVTAGKNQTYSELVHHYLAFDDEMTLIGAMWRDTETLVIEYNQEQATLKAKQRMLREDWELFKAQRKLIHQKMWNKTASGLREFDEHFMTVASRGGPTPGPGPGSPRDSSPDDDTGGSGGYCPGCSSRRGCPCDECAVTHLLTCGGLITPPDSPGPLYSHKVDVIQEYRVEGEGSEQPPESPSEPDIVSEGAVGGGEAEGMELASSQQQSCECHVCTAPLTPMDLMESYECHSCVPGGASAVNMNLHAGGFHLYPHIHGTGGGGDAGSLYPHLYNIPPSILTQLGSKHSRLGVHLQDQLQLTTGAEAKAAHLLHSQLTSPAMSTVADLLPLEALPPPSSPPRVTNTATPVPSHPKPTSSPRSSPSAPKTPTSVLQPHKQNSSAMVSVATKESIPVSEASIAKLGAPYREQSGNGKITVQNLQSSASTQTSPNKAKTHLQQHVGVAQQKSLGGMTAQATLPRQQLSQNFVPVKRGPAVAASQQPSANGHHHPVSSVSSSVRHSTTQTASPAGHSHAHGHQPLPDVVKSAATSTTPHRTTAGSAASKVPAHLCHKSLKNGGSIEPIKRVACTDYPDSEVVDLEDSSSQDDTCSERSSSTTTSTQRDSRHCDCCYCEVFGHGMPSVAPVSRNYQEMRERLRLLLTKKKAKCKIGGAGPGGTSGIGSATVPQAGAAPSPGTAETAVKLNAVSAAGVSSVPSPAASGPVLAKQASADSLPQPVKDPRDLEALLDFIEGNQSSKCKDAKKAAKKARQKQKKLEEKEKKDQEEAERQRLEELQTKTPEVTITVVNSSGLHGVGSNASSSSLQSNSVRGNKNSKKQNSVLVEQRNDSKEEGVCVSREAAPTRVTSSASQQPPQMVTIKRVMEGNGSEPTVTITLKGATPDKDKVLFTLVNGQGDYLCQSQEDSKVGMQPMSSQNAKHSQCNTNSNSASSKKKKNKGNNNNCSQQQNNPSSSSSSTTTTTTTSSSKSQHSTA</sequence>
<feature type="compositionally biased region" description="Low complexity" evidence="1">
    <location>
        <begin position="974"/>
        <end position="985"/>
    </location>
</feature>
<dbReference type="OrthoDB" id="10044608at2759"/>
<comment type="caution">
    <text evidence="2">The sequence shown here is derived from an EMBL/GenBank/DDBJ whole genome shotgun (WGS) entry which is preliminary data.</text>
</comment>
<feature type="compositionally biased region" description="Low complexity" evidence="1">
    <location>
        <begin position="636"/>
        <end position="653"/>
    </location>
</feature>
<feature type="region of interest" description="Disordered" evidence="1">
    <location>
        <begin position="703"/>
        <end position="724"/>
    </location>
</feature>
<dbReference type="EMBL" id="NEVH01011876">
    <property type="protein sequence ID" value="PNF31510.1"/>
    <property type="molecule type" value="Genomic_DNA"/>
</dbReference>
<feature type="region of interest" description="Disordered" evidence="1">
    <location>
        <begin position="974"/>
        <end position="1000"/>
    </location>
</feature>
<feature type="region of interest" description="Disordered" evidence="1">
    <location>
        <begin position="1019"/>
        <end position="1058"/>
    </location>
</feature>
<dbReference type="Proteomes" id="UP000235965">
    <property type="component" value="Unassembled WGS sequence"/>
</dbReference>
<feature type="region of interest" description="Disordered" evidence="1">
    <location>
        <begin position="858"/>
        <end position="885"/>
    </location>
</feature>
<feature type="compositionally biased region" description="Polar residues" evidence="1">
    <location>
        <begin position="1192"/>
        <end position="1203"/>
    </location>
</feature>
<feature type="region of interest" description="Disordered" evidence="1">
    <location>
        <begin position="613"/>
        <end position="667"/>
    </location>
</feature>
<feature type="compositionally biased region" description="Polar residues" evidence="1">
    <location>
        <begin position="703"/>
        <end position="720"/>
    </location>
</feature>
<feature type="compositionally biased region" description="Basic and acidic residues" evidence="1">
    <location>
        <begin position="1035"/>
        <end position="1057"/>
    </location>
</feature>
<dbReference type="STRING" id="105785.A0A2J7QSF4"/>
<keyword evidence="3" id="KW-1185">Reference proteome</keyword>
<dbReference type="InParanoid" id="A0A2J7QSF4"/>
<feature type="compositionally biased region" description="Polar residues" evidence="1">
    <location>
        <begin position="1125"/>
        <end position="1136"/>
    </location>
</feature>
<feature type="region of interest" description="Disordered" evidence="1">
    <location>
        <begin position="372"/>
        <end position="399"/>
    </location>
</feature>
<feature type="region of interest" description="Disordered" evidence="1">
    <location>
        <begin position="1"/>
        <end position="70"/>
    </location>
</feature>
<feature type="region of interest" description="Disordered" evidence="1">
    <location>
        <begin position="1071"/>
        <end position="1137"/>
    </location>
</feature>
<name>A0A2J7QSF4_9NEOP</name>
<proteinExistence type="predicted"/>